<evidence type="ECO:0000313" key="4">
    <source>
        <dbReference type="Proteomes" id="UP001462961"/>
    </source>
</evidence>
<evidence type="ECO:0000259" key="2">
    <source>
        <dbReference type="Pfam" id="PF01370"/>
    </source>
</evidence>
<dbReference type="InterPro" id="IPR001509">
    <property type="entry name" value="Epimerase_deHydtase"/>
</dbReference>
<protein>
    <submittedName>
        <fullName evidence="3">SDR family oxidoreductase</fullName>
    </submittedName>
</protein>
<sequence length="318" mass="34171">MSHVVVSGANGFVGRVLCRALLDAGHRVTGLVRRSGGCIDGVTEWVDSSTDYNGITHNWPAGLKADCVVHLAARVHVMHDTATDPDAAFRATNVEGTLRLAVASQQHGVPRFVFVSSIKAVAEGDGGVPLRENAPPRPEDAYGRSKRAAEDALTRLGDDTGLEIMIVRPPLVYGPQVRANFLRLMDAVWRGVPLPLGGADARRSMVYVGNLADALVHCATDPRAARQCFHVADNDAPTVAELVRALGRHLGKPARLLPVPAAWLRMAGRLTGRSAQVDRLIGSLQVDTSHIRDVLGWQPPFSTDEGLAATADWYRSTH</sequence>
<proteinExistence type="predicted"/>
<reference evidence="3 4" key="1">
    <citation type="submission" date="2024-01" db="EMBL/GenBank/DDBJ databases">
        <title>The diversity of rhizobia nodulating Mimosa spp. in eleven states of Brazil covering several biomes is determined by host plant, location, and edaphic factors.</title>
        <authorList>
            <person name="Rouws L."/>
            <person name="Barauna A."/>
            <person name="Beukes C."/>
            <person name="De Faria S.M."/>
            <person name="Gross E."/>
            <person name="Dos Reis Junior F.B."/>
            <person name="Simon M."/>
            <person name="Maluk M."/>
            <person name="Odee D.W."/>
            <person name="Kenicer G."/>
            <person name="Young J.P.W."/>
            <person name="Reis V.M."/>
            <person name="Zilli J."/>
            <person name="James E.K."/>
        </authorList>
    </citation>
    <scope>NUCLEOTIDE SEQUENCE [LARGE SCALE GENOMIC DNA]</scope>
    <source>
        <strain evidence="3 4">JHI1651</strain>
    </source>
</reference>
<keyword evidence="4" id="KW-1185">Reference proteome</keyword>
<accession>A0ABV0DTI9</accession>
<evidence type="ECO:0000313" key="3">
    <source>
        <dbReference type="EMBL" id="MEO1753421.1"/>
    </source>
</evidence>
<organism evidence="3 4">
    <name type="scientific">Paraburkholderia caribensis</name>
    <dbReference type="NCBI Taxonomy" id="75105"/>
    <lineage>
        <taxon>Bacteria</taxon>
        <taxon>Pseudomonadati</taxon>
        <taxon>Pseudomonadota</taxon>
        <taxon>Betaproteobacteria</taxon>
        <taxon>Burkholderiales</taxon>
        <taxon>Burkholderiaceae</taxon>
        <taxon>Paraburkholderia</taxon>
    </lineage>
</organism>
<dbReference type="CDD" id="cd05232">
    <property type="entry name" value="UDP_G4E_4_SDR_e"/>
    <property type="match status" value="1"/>
</dbReference>
<dbReference type="Proteomes" id="UP001462961">
    <property type="component" value="Unassembled WGS sequence"/>
</dbReference>
<dbReference type="PANTHER" id="PTHR43245">
    <property type="entry name" value="BIFUNCTIONAL POLYMYXIN RESISTANCE PROTEIN ARNA"/>
    <property type="match status" value="1"/>
</dbReference>
<feature type="region of interest" description="Disordered" evidence="1">
    <location>
        <begin position="127"/>
        <end position="146"/>
    </location>
</feature>
<evidence type="ECO:0000256" key="1">
    <source>
        <dbReference type="SAM" id="MobiDB-lite"/>
    </source>
</evidence>
<dbReference type="EMBL" id="JAYLVJ010000005">
    <property type="protein sequence ID" value="MEO1753421.1"/>
    <property type="molecule type" value="Genomic_DNA"/>
</dbReference>
<gene>
    <name evidence="3" type="ORF">VOI32_05695</name>
</gene>
<dbReference type="InterPro" id="IPR036291">
    <property type="entry name" value="NAD(P)-bd_dom_sf"/>
</dbReference>
<dbReference type="Gene3D" id="3.40.50.720">
    <property type="entry name" value="NAD(P)-binding Rossmann-like Domain"/>
    <property type="match status" value="1"/>
</dbReference>
<name>A0ABV0DTI9_9BURK</name>
<dbReference type="InterPro" id="IPR050177">
    <property type="entry name" value="Lipid_A_modif_metabolic_enz"/>
</dbReference>
<dbReference type="PANTHER" id="PTHR43245:SF58">
    <property type="entry name" value="BLL5923 PROTEIN"/>
    <property type="match status" value="1"/>
</dbReference>
<dbReference type="Pfam" id="PF01370">
    <property type="entry name" value="Epimerase"/>
    <property type="match status" value="1"/>
</dbReference>
<feature type="compositionally biased region" description="Basic and acidic residues" evidence="1">
    <location>
        <begin position="137"/>
        <end position="146"/>
    </location>
</feature>
<feature type="domain" description="NAD-dependent epimerase/dehydratase" evidence="2">
    <location>
        <begin position="4"/>
        <end position="226"/>
    </location>
</feature>
<dbReference type="SUPFAM" id="SSF51735">
    <property type="entry name" value="NAD(P)-binding Rossmann-fold domains"/>
    <property type="match status" value="1"/>
</dbReference>
<comment type="caution">
    <text evidence="3">The sequence shown here is derived from an EMBL/GenBank/DDBJ whole genome shotgun (WGS) entry which is preliminary data.</text>
</comment>
<dbReference type="RefSeq" id="WP_252670870.1">
    <property type="nucleotide sequence ID" value="NZ_JAKUCO010000005.1"/>
</dbReference>